<organism evidence="7 8">
    <name type="scientific">Saccharothrix mutabilis subsp. mutabilis</name>
    <dbReference type="NCBI Taxonomy" id="66855"/>
    <lineage>
        <taxon>Bacteria</taxon>
        <taxon>Bacillati</taxon>
        <taxon>Actinomycetota</taxon>
        <taxon>Actinomycetes</taxon>
        <taxon>Pseudonocardiales</taxon>
        <taxon>Pseudonocardiaceae</taxon>
        <taxon>Saccharothrix</taxon>
    </lineage>
</organism>
<evidence type="ECO:0000256" key="2">
    <source>
        <dbReference type="ARBA" id="ARBA00010333"/>
    </source>
</evidence>
<dbReference type="EMBL" id="BAAABU010000004">
    <property type="protein sequence ID" value="GAA0225764.1"/>
    <property type="molecule type" value="Genomic_DNA"/>
</dbReference>
<dbReference type="PANTHER" id="PTHR35936:SF17">
    <property type="entry name" value="ARGININE-BINDING EXTRACELLULAR PROTEIN ARTP"/>
    <property type="match status" value="1"/>
</dbReference>
<evidence type="ECO:0000259" key="6">
    <source>
        <dbReference type="SMART" id="SM00079"/>
    </source>
</evidence>
<reference evidence="8" key="1">
    <citation type="journal article" date="2019" name="Int. J. Syst. Evol. Microbiol.">
        <title>The Global Catalogue of Microorganisms (GCM) 10K type strain sequencing project: providing services to taxonomists for standard genome sequencing and annotation.</title>
        <authorList>
            <consortium name="The Broad Institute Genomics Platform"/>
            <consortium name="The Broad Institute Genome Sequencing Center for Infectious Disease"/>
            <person name="Wu L."/>
            <person name="Ma J."/>
        </authorList>
    </citation>
    <scope>NUCLEOTIDE SEQUENCE [LARGE SCALE GENOMIC DNA]</scope>
    <source>
        <strain evidence="8">JCM 3380</strain>
    </source>
</reference>
<evidence type="ECO:0000259" key="5">
    <source>
        <dbReference type="SMART" id="SM00062"/>
    </source>
</evidence>
<dbReference type="Gene3D" id="3.40.190.10">
    <property type="entry name" value="Periplasmic binding protein-like II"/>
    <property type="match status" value="2"/>
</dbReference>
<comment type="similarity">
    <text evidence="2 4">Belongs to the bacterial solute-binding protein 3 family.</text>
</comment>
<gene>
    <name evidence="7" type="ORF">GCM10010492_25010</name>
</gene>
<comment type="caution">
    <text evidence="7">The sequence shown here is derived from an EMBL/GenBank/DDBJ whole genome shotgun (WGS) entry which is preliminary data.</text>
</comment>
<feature type="domain" description="Solute-binding protein family 3/N-terminal" evidence="5">
    <location>
        <begin position="72"/>
        <end position="293"/>
    </location>
</feature>
<sequence length="297" mass="32358">MLCTTSPKWQYAEHSTDTVTRSDAVARRTRHVLALLPAIALAVVAAGCAEKVNNTPSGDSGSTNVSLVKSGKLVTCTHLSYKPFQYSEGDKTVGFDVDLVDLVAKELGVTQEIFDTPFENITSGTVFATNECDLAAAGMTITDERKQAIDFSDPYFDASQALLVKKDSPIKDLPDLKGKRLGVQQDTTGEEYANKNAATHGYTVVEFEDLPLMETAVRTGAVDAAINDNGVLYDYVKEFPDTAVTKEFATGEAYGIGMKKGNTALQAKVNEVLKKAKENGEYDRIYEKWFGKKPEKK</sequence>
<protein>
    <submittedName>
        <fullName evidence="7">Basic amino acid ABC transporter substrate-binding protein</fullName>
    </submittedName>
</protein>
<dbReference type="CDD" id="cd13624">
    <property type="entry name" value="PBP2_Arg_Lys_His"/>
    <property type="match status" value="1"/>
</dbReference>
<keyword evidence="3" id="KW-0732">Signal</keyword>
<dbReference type="SMART" id="SM00062">
    <property type="entry name" value="PBPb"/>
    <property type="match status" value="1"/>
</dbReference>
<keyword evidence="8" id="KW-1185">Reference proteome</keyword>
<evidence type="ECO:0000256" key="1">
    <source>
        <dbReference type="ARBA" id="ARBA00004196"/>
    </source>
</evidence>
<dbReference type="PANTHER" id="PTHR35936">
    <property type="entry name" value="MEMBRANE-BOUND LYTIC MUREIN TRANSGLYCOSYLASE F"/>
    <property type="match status" value="1"/>
</dbReference>
<dbReference type="SMART" id="SM00079">
    <property type="entry name" value="PBPe"/>
    <property type="match status" value="1"/>
</dbReference>
<dbReference type="Proteomes" id="UP001500416">
    <property type="component" value="Unassembled WGS sequence"/>
</dbReference>
<proteinExistence type="inferred from homology"/>
<evidence type="ECO:0000313" key="8">
    <source>
        <dbReference type="Proteomes" id="UP001500416"/>
    </source>
</evidence>
<accession>A0ABP3DBE6</accession>
<name>A0ABP3DBE6_9PSEU</name>
<dbReference type="PROSITE" id="PS01039">
    <property type="entry name" value="SBP_BACTERIAL_3"/>
    <property type="match status" value="1"/>
</dbReference>
<evidence type="ECO:0000256" key="4">
    <source>
        <dbReference type="RuleBase" id="RU003744"/>
    </source>
</evidence>
<evidence type="ECO:0000256" key="3">
    <source>
        <dbReference type="ARBA" id="ARBA00022729"/>
    </source>
</evidence>
<dbReference type="InterPro" id="IPR001638">
    <property type="entry name" value="Solute-binding_3/MltF_N"/>
</dbReference>
<dbReference type="InterPro" id="IPR018313">
    <property type="entry name" value="SBP_3_CS"/>
</dbReference>
<feature type="domain" description="Ionotropic glutamate receptor C-terminal" evidence="6">
    <location>
        <begin position="73"/>
        <end position="292"/>
    </location>
</feature>
<evidence type="ECO:0000313" key="7">
    <source>
        <dbReference type="EMBL" id="GAA0225764.1"/>
    </source>
</evidence>
<dbReference type="InterPro" id="IPR001320">
    <property type="entry name" value="Iontro_rcpt_C"/>
</dbReference>
<comment type="subcellular location">
    <subcellularLocation>
        <location evidence="1">Cell envelope</location>
    </subcellularLocation>
</comment>
<dbReference type="SUPFAM" id="SSF53850">
    <property type="entry name" value="Periplasmic binding protein-like II"/>
    <property type="match status" value="1"/>
</dbReference>
<dbReference type="Pfam" id="PF00497">
    <property type="entry name" value="SBP_bac_3"/>
    <property type="match status" value="1"/>
</dbReference>